<evidence type="ECO:0000313" key="6">
    <source>
        <dbReference type="EMBL" id="SEG72169.1"/>
    </source>
</evidence>
<feature type="signal peptide" evidence="4">
    <location>
        <begin position="1"/>
        <end position="31"/>
    </location>
</feature>
<protein>
    <submittedName>
        <fullName evidence="6">Beta-glucosidase</fullName>
    </submittedName>
</protein>
<dbReference type="Proteomes" id="UP000236728">
    <property type="component" value="Unassembled WGS sequence"/>
</dbReference>
<feature type="domain" description="PA14" evidence="5">
    <location>
        <begin position="469"/>
        <end position="623"/>
    </location>
</feature>
<comment type="similarity">
    <text evidence="1">Belongs to the glycosyl hydrolase 3 family.</text>
</comment>
<dbReference type="Pfam" id="PF00933">
    <property type="entry name" value="Glyco_hydro_3"/>
    <property type="match status" value="1"/>
</dbReference>
<dbReference type="InterPro" id="IPR036881">
    <property type="entry name" value="Glyco_hydro_3_C_sf"/>
</dbReference>
<evidence type="ECO:0000256" key="1">
    <source>
        <dbReference type="ARBA" id="ARBA00005336"/>
    </source>
</evidence>
<dbReference type="InterPro" id="IPR013783">
    <property type="entry name" value="Ig-like_fold"/>
</dbReference>
<dbReference type="PROSITE" id="PS51820">
    <property type="entry name" value="PA14"/>
    <property type="match status" value="1"/>
</dbReference>
<dbReference type="Gene3D" id="2.60.40.10">
    <property type="entry name" value="Immunoglobulins"/>
    <property type="match status" value="1"/>
</dbReference>
<dbReference type="SMART" id="SM00758">
    <property type="entry name" value="PA14"/>
    <property type="match status" value="1"/>
</dbReference>
<feature type="chain" id="PRO_5009294827" evidence="4">
    <location>
        <begin position="32"/>
        <end position="898"/>
    </location>
</feature>
<dbReference type="Gene3D" id="3.40.50.1700">
    <property type="entry name" value="Glycoside hydrolase family 3 C-terminal domain"/>
    <property type="match status" value="2"/>
</dbReference>
<name>A0A1H6CGM7_9BACT</name>
<dbReference type="PANTHER" id="PTHR42721:SF3">
    <property type="entry name" value="BETA-D-XYLOSIDASE 5-RELATED"/>
    <property type="match status" value="1"/>
</dbReference>
<dbReference type="InterPro" id="IPR044993">
    <property type="entry name" value="BXL"/>
</dbReference>
<evidence type="ECO:0000313" key="7">
    <source>
        <dbReference type="Proteomes" id="UP000236728"/>
    </source>
</evidence>
<dbReference type="RefSeq" id="WP_235011802.1">
    <property type="nucleotide sequence ID" value="NZ_FNVA01000011.1"/>
</dbReference>
<accession>A0A1H6CGM7</accession>
<dbReference type="GO" id="GO:0045493">
    <property type="term" value="P:xylan catabolic process"/>
    <property type="evidence" value="ECO:0007669"/>
    <property type="project" value="InterPro"/>
</dbReference>
<dbReference type="PRINTS" id="PR00133">
    <property type="entry name" value="GLHYDRLASE3"/>
</dbReference>
<dbReference type="InterPro" id="IPR002772">
    <property type="entry name" value="Glyco_hydro_3_C"/>
</dbReference>
<dbReference type="PANTHER" id="PTHR42721">
    <property type="entry name" value="SUGAR HYDROLASE-RELATED"/>
    <property type="match status" value="1"/>
</dbReference>
<dbReference type="InterPro" id="IPR026891">
    <property type="entry name" value="Fn3-like"/>
</dbReference>
<dbReference type="EMBL" id="FNVA01000011">
    <property type="protein sequence ID" value="SEG72169.1"/>
    <property type="molecule type" value="Genomic_DNA"/>
</dbReference>
<dbReference type="InterPro" id="IPR017853">
    <property type="entry name" value="GH"/>
</dbReference>
<keyword evidence="2 4" id="KW-0732">Signal</keyword>
<dbReference type="SUPFAM" id="SSF52279">
    <property type="entry name" value="Beta-D-glucan exohydrolase, C-terminal domain"/>
    <property type="match status" value="1"/>
</dbReference>
<evidence type="ECO:0000256" key="4">
    <source>
        <dbReference type="SAM" id="SignalP"/>
    </source>
</evidence>
<dbReference type="GO" id="GO:0046556">
    <property type="term" value="F:alpha-L-arabinofuranosidase activity"/>
    <property type="evidence" value="ECO:0007669"/>
    <property type="project" value="TreeGrafter"/>
</dbReference>
<dbReference type="GO" id="GO:0031222">
    <property type="term" value="P:arabinan catabolic process"/>
    <property type="evidence" value="ECO:0007669"/>
    <property type="project" value="TreeGrafter"/>
</dbReference>
<dbReference type="GO" id="GO:0009044">
    <property type="term" value="F:xylan 1,4-beta-xylosidase activity"/>
    <property type="evidence" value="ECO:0007669"/>
    <property type="project" value="InterPro"/>
</dbReference>
<dbReference type="SMART" id="SM01217">
    <property type="entry name" value="Fn3_like"/>
    <property type="match status" value="1"/>
</dbReference>
<dbReference type="InterPro" id="IPR037524">
    <property type="entry name" value="PA14/GLEYA"/>
</dbReference>
<dbReference type="SUPFAM" id="SSF56988">
    <property type="entry name" value="Anthrax protective antigen"/>
    <property type="match status" value="1"/>
</dbReference>
<keyword evidence="7" id="KW-1185">Reference proteome</keyword>
<dbReference type="InterPro" id="IPR036962">
    <property type="entry name" value="Glyco_hydro_3_N_sf"/>
</dbReference>
<dbReference type="InterPro" id="IPR001764">
    <property type="entry name" value="Glyco_hydro_3_N"/>
</dbReference>
<dbReference type="Pfam" id="PF07691">
    <property type="entry name" value="PA14"/>
    <property type="match status" value="1"/>
</dbReference>
<evidence type="ECO:0000259" key="5">
    <source>
        <dbReference type="PROSITE" id="PS51820"/>
    </source>
</evidence>
<sequence length="898" mass="96484">MLCKHSMLGPALLRRCGLLTAFSCLALTAVAQQPTEPYLDPSLPVTTRANDLVARMTLDEKIAQMQNDAPAIPRLHVAAYNWWNEALHGVARSGYATVFPQAIGLAATWDAGLMRRIGDVVSIEARAKYNQALRENNHDIFYGLTLWSPNINIDRDPRWGRGQETFGEDPFLTGRLGSAYVRGLQGDDPHYLRTAATAKHFAVHSGPESDRHTFDATVSPHDLQDTYLPAFRALVVDARVAGVMCAYNSLDGSPACSSDLLMQQTLRRDWHFTGYTVSDCNAITDIAVGHRFSADMPHAAAAAVKAGTDMSCGNEYAALSQASKLGLVNEAQLNATLHDLFLIRFRLGMFDPPASVPFNRIPVSDNDSSGHASLALKAAEDSIVLLKNVRDALPLSGRALHLAVVGPNAASLASLEGNYNAVPSHPVTPLAALQADLPGRITYAQGSSFVEGYPVPVPETLLTSIAGGRRVTGLRAEYFAGKSFSGKPTLSRIDRNIDFDWNGASPAAGMDAHAFSVRWTGTITPPSTGTLEFGFSLSHCSTCFDAESIRVWLDGKAVYNFDHPATKGRHAPTPRFTMAFKDTRAHALRIEYVHDSPHFGAGLTFEWLPPATALRKQAVAAARSSDVVIAFLGLSPNLEGEEMPVHVEGFSGGDRTSIDLPATQQQLTAELAATGKPVILVLMNGGAIALGDAALQASAILEAWYPGEAGGAAIANTLLGRSNPSAKLPVTFYASTSQLPPFGSYAMQQRTYRYFTGQPLYRFGDGLSFTHFTFADLHPADTSLQAGASLPFDINVSNTGPRAGDAVIEAYLMPVSEEAATAAPISLVGFWKIHLDARETRAQHLRIDPRQLSVVAPDGQRRIVKGRYRLVVGGSQPGGSSETLSAEFSITGNLDLPR</sequence>
<proteinExistence type="inferred from homology"/>
<keyword evidence="3" id="KW-0378">Hydrolase</keyword>
<dbReference type="AlphaFoldDB" id="A0A1H6CGM7"/>
<gene>
    <name evidence="6" type="ORF">SAMN05421819_4541</name>
</gene>
<organism evidence="6 7">
    <name type="scientific">Bryocella elongata</name>
    <dbReference type="NCBI Taxonomy" id="863522"/>
    <lineage>
        <taxon>Bacteria</taxon>
        <taxon>Pseudomonadati</taxon>
        <taxon>Acidobacteriota</taxon>
        <taxon>Terriglobia</taxon>
        <taxon>Terriglobales</taxon>
        <taxon>Acidobacteriaceae</taxon>
        <taxon>Bryocella</taxon>
    </lineage>
</organism>
<evidence type="ECO:0000256" key="2">
    <source>
        <dbReference type="ARBA" id="ARBA00022729"/>
    </source>
</evidence>
<dbReference type="SUPFAM" id="SSF51445">
    <property type="entry name" value="(Trans)glycosidases"/>
    <property type="match status" value="1"/>
</dbReference>
<reference evidence="6 7" key="1">
    <citation type="submission" date="2016-10" db="EMBL/GenBank/DDBJ databases">
        <authorList>
            <person name="de Groot N.N."/>
        </authorList>
    </citation>
    <scope>NUCLEOTIDE SEQUENCE [LARGE SCALE GENOMIC DNA]</scope>
    <source>
        <strain evidence="6 7">DSM 22489</strain>
    </source>
</reference>
<evidence type="ECO:0000256" key="3">
    <source>
        <dbReference type="ARBA" id="ARBA00022801"/>
    </source>
</evidence>
<dbReference type="Pfam" id="PF14310">
    <property type="entry name" value="Fn3-like"/>
    <property type="match status" value="1"/>
</dbReference>
<dbReference type="Gene3D" id="3.20.20.300">
    <property type="entry name" value="Glycoside hydrolase, family 3, N-terminal domain"/>
    <property type="match status" value="1"/>
</dbReference>
<dbReference type="Pfam" id="PF01915">
    <property type="entry name" value="Glyco_hydro_3_C"/>
    <property type="match status" value="1"/>
</dbReference>
<dbReference type="InterPro" id="IPR011658">
    <property type="entry name" value="PA14_dom"/>
</dbReference>